<evidence type="ECO:0000256" key="9">
    <source>
        <dbReference type="PIRNR" id="PIRNR004862"/>
    </source>
</evidence>
<dbReference type="Pfam" id="PF01514">
    <property type="entry name" value="YscJ_FliF"/>
    <property type="match status" value="1"/>
</dbReference>
<evidence type="ECO:0000256" key="7">
    <source>
        <dbReference type="ARBA" id="ARBA00023136"/>
    </source>
</evidence>
<evidence type="ECO:0000256" key="3">
    <source>
        <dbReference type="ARBA" id="ARBA00007971"/>
    </source>
</evidence>
<keyword evidence="6 11" id="KW-1133">Transmembrane helix</keyword>
<dbReference type="GO" id="GO:0071973">
    <property type="term" value="P:bacterial-type flagellum-dependent cell motility"/>
    <property type="evidence" value="ECO:0007669"/>
    <property type="project" value="InterPro"/>
</dbReference>
<feature type="compositionally biased region" description="Basic and acidic residues" evidence="10">
    <location>
        <begin position="280"/>
        <end position="299"/>
    </location>
</feature>
<evidence type="ECO:0000313" key="15">
    <source>
        <dbReference type="Proteomes" id="UP000010799"/>
    </source>
</evidence>
<dbReference type="GO" id="GO:0009431">
    <property type="term" value="C:bacterial-type flagellum basal body, MS ring"/>
    <property type="evidence" value="ECO:0007669"/>
    <property type="project" value="InterPro"/>
</dbReference>
<dbReference type="GO" id="GO:0005886">
    <property type="term" value="C:plasma membrane"/>
    <property type="evidence" value="ECO:0007669"/>
    <property type="project" value="UniProtKB-SubCell"/>
</dbReference>
<dbReference type="AlphaFoldDB" id="L0EUW0"/>
<dbReference type="InterPro" id="IPR043427">
    <property type="entry name" value="YscJ/FliF"/>
</dbReference>
<keyword evidence="14" id="KW-0969">Cilium</keyword>
<comment type="similarity">
    <text evidence="3 9">Belongs to the FliF family.</text>
</comment>
<name>L0EUW0_LIBCB</name>
<dbReference type="PATRIC" id="fig|1215343.11.peg.187"/>
<feature type="transmembrane region" description="Helical" evidence="11">
    <location>
        <begin position="403"/>
        <end position="421"/>
    </location>
</feature>
<dbReference type="Pfam" id="PF08345">
    <property type="entry name" value="YscJ_FliF_C"/>
    <property type="match status" value="1"/>
</dbReference>
<keyword evidence="4" id="KW-1003">Cell membrane</keyword>
<evidence type="ECO:0000256" key="6">
    <source>
        <dbReference type="ARBA" id="ARBA00022989"/>
    </source>
</evidence>
<dbReference type="InterPro" id="IPR006182">
    <property type="entry name" value="FliF_N_dom"/>
</dbReference>
<keyword evidence="7 11" id="KW-0472">Membrane</keyword>
<dbReference type="HOGENOM" id="CLU_028108_4_0_5"/>
<sequence length="527" mass="58487">MLGKVFFNEPLYESLYIKLESSDFNQISRALSEANIGFRPGNDGSSIMVPSDMINKARLLLASHGLPSNSSSGYELFDKVNSFGLTSFMQEITRVRALEGEIARTIQSISGITAARVHIVMSNTGNFRYTHAKPTASVMIRASSSVIHKSASAIRYLVASAVPGLDVSGVTVLDSTGQLLLSGDDTDKNKFTHSFNIIQSVQHEIGINIDKALAPFLGIGNFRSTVIAELNTDTQKIQETIYDPDSRVERSVHVSKNIQKVETHPQDSAVTVEQNIPHTSEDHAAGTHSTEHSDKKEEQSNYEINTKNISTVHSGYKLERLSIAVVINNKRLIEILGKEIDRTQIDSYIDNIRQVVSSASGLNVNRGDVVTITPMDFIEDQLLNETSTEIKIIDILSQHFTTIIHYTVFLIIVFLIIWFAIRPLVQALNKNNHPGFSSDTILSVPTKVSSDILEGADAIEKVRSSRDDFSVKGNNNPNDDIKGNIKEGPGYRLSYMVDLNEERFAKILRKWVRSETDSLKYDSLNQS</sequence>
<dbReference type="GO" id="GO:0003774">
    <property type="term" value="F:cytoskeletal motor activity"/>
    <property type="evidence" value="ECO:0007669"/>
    <property type="project" value="InterPro"/>
</dbReference>
<dbReference type="PANTHER" id="PTHR30046">
    <property type="entry name" value="FLAGELLAR M-RING PROTEIN"/>
    <property type="match status" value="1"/>
</dbReference>
<evidence type="ECO:0000256" key="1">
    <source>
        <dbReference type="ARBA" id="ARBA00004117"/>
    </source>
</evidence>
<dbReference type="eggNOG" id="COG1766">
    <property type="taxonomic scope" value="Bacteria"/>
</dbReference>
<evidence type="ECO:0000259" key="12">
    <source>
        <dbReference type="Pfam" id="PF01514"/>
    </source>
</evidence>
<dbReference type="InterPro" id="IPR045851">
    <property type="entry name" value="AMP-bd_C_sf"/>
</dbReference>
<dbReference type="EMBL" id="CP003789">
    <property type="protein sequence ID" value="AGA64171.1"/>
    <property type="molecule type" value="Genomic_DNA"/>
</dbReference>
<dbReference type="PRINTS" id="PR01009">
    <property type="entry name" value="FLGMRINGFLIF"/>
</dbReference>
<evidence type="ECO:0000256" key="4">
    <source>
        <dbReference type="ARBA" id="ARBA00022475"/>
    </source>
</evidence>
<evidence type="ECO:0000256" key="11">
    <source>
        <dbReference type="SAM" id="Phobius"/>
    </source>
</evidence>
<keyword evidence="14" id="KW-0966">Cell projection</keyword>
<protein>
    <recommendedName>
        <fullName evidence="9">Flagellar M-ring protein</fullName>
    </recommendedName>
</protein>
<comment type="subcellular location">
    <subcellularLocation>
        <location evidence="1 9">Bacterial flagellum basal body</location>
    </subcellularLocation>
    <subcellularLocation>
        <location evidence="2">Cell membrane</location>
        <topology evidence="2">Multi-pass membrane protein</topology>
    </subcellularLocation>
</comment>
<keyword evidence="5 11" id="KW-0812">Transmembrane</keyword>
<dbReference type="InterPro" id="IPR013556">
    <property type="entry name" value="Flag_M-ring_C"/>
</dbReference>
<evidence type="ECO:0000256" key="5">
    <source>
        <dbReference type="ARBA" id="ARBA00022692"/>
    </source>
</evidence>
<organism evidence="14 15">
    <name type="scientific">Liberibacter crescens (strain BT-1)</name>
    <dbReference type="NCBI Taxonomy" id="1215343"/>
    <lineage>
        <taxon>Bacteria</taxon>
        <taxon>Pseudomonadati</taxon>
        <taxon>Pseudomonadota</taxon>
        <taxon>Alphaproteobacteria</taxon>
        <taxon>Hyphomicrobiales</taxon>
        <taxon>Rhizobiaceae</taxon>
        <taxon>Liberibacter</taxon>
    </lineage>
</organism>
<accession>L0EUW0</accession>
<evidence type="ECO:0000256" key="2">
    <source>
        <dbReference type="ARBA" id="ARBA00004651"/>
    </source>
</evidence>
<dbReference type="Gene3D" id="3.30.300.30">
    <property type="match status" value="1"/>
</dbReference>
<evidence type="ECO:0000259" key="13">
    <source>
        <dbReference type="Pfam" id="PF08345"/>
    </source>
</evidence>
<dbReference type="Proteomes" id="UP000010799">
    <property type="component" value="Chromosome"/>
</dbReference>
<comment type="function">
    <text evidence="9">The M ring may be actively involved in energy transduction.</text>
</comment>
<dbReference type="STRING" id="1215343.B488_01780"/>
<keyword evidence="14" id="KW-0282">Flagellum</keyword>
<feature type="domain" description="Flagellar M-ring C-terminal" evidence="13">
    <location>
        <begin position="213"/>
        <end position="377"/>
    </location>
</feature>
<dbReference type="KEGG" id="lcc:B488_01780"/>
<evidence type="ECO:0000256" key="8">
    <source>
        <dbReference type="ARBA" id="ARBA00023143"/>
    </source>
</evidence>
<dbReference type="InterPro" id="IPR000067">
    <property type="entry name" value="FlgMring_FliF"/>
</dbReference>
<dbReference type="PIRSF" id="PIRSF004862">
    <property type="entry name" value="FliF"/>
    <property type="match status" value="1"/>
</dbReference>
<reference evidence="14 15" key="1">
    <citation type="journal article" date="2012" name="Stand. Genomic Sci.">
        <title>Complete genome sequence of Liberibacter crescens BT-1.</title>
        <authorList>
            <person name="Leonard M.T."/>
            <person name="Fagen J.R."/>
            <person name="Davis-Richardson A.G."/>
            <person name="Davis M.J."/>
            <person name="Triplett E.W."/>
        </authorList>
    </citation>
    <scope>NUCLEOTIDE SEQUENCE [LARGE SCALE GENOMIC DNA]</scope>
    <source>
        <strain evidence="14 15">BT-1</strain>
    </source>
</reference>
<feature type="region of interest" description="Disordered" evidence="10">
    <location>
        <begin position="280"/>
        <end position="300"/>
    </location>
</feature>
<keyword evidence="15" id="KW-1185">Reference proteome</keyword>
<dbReference type="PANTHER" id="PTHR30046:SF0">
    <property type="entry name" value="FLAGELLAR M-RING PROTEIN"/>
    <property type="match status" value="1"/>
</dbReference>
<evidence type="ECO:0000313" key="14">
    <source>
        <dbReference type="EMBL" id="AGA64171.1"/>
    </source>
</evidence>
<feature type="domain" description="Flagellar M-ring N-terminal" evidence="12">
    <location>
        <begin position="8"/>
        <end position="180"/>
    </location>
</feature>
<dbReference type="NCBIfam" id="TIGR00206">
    <property type="entry name" value="fliF"/>
    <property type="match status" value="1"/>
</dbReference>
<keyword evidence="8 9" id="KW-0975">Bacterial flagellum</keyword>
<evidence type="ECO:0000256" key="10">
    <source>
        <dbReference type="SAM" id="MobiDB-lite"/>
    </source>
</evidence>
<proteinExistence type="inferred from homology"/>
<gene>
    <name evidence="14" type="ordered locus">B488_01780</name>
</gene>